<evidence type="ECO:0000256" key="1">
    <source>
        <dbReference type="SAM" id="Phobius"/>
    </source>
</evidence>
<dbReference type="EMBL" id="KQ977492">
    <property type="protein sequence ID" value="KYN02319.1"/>
    <property type="molecule type" value="Genomic_DNA"/>
</dbReference>
<feature type="transmembrane region" description="Helical" evidence="1">
    <location>
        <begin position="220"/>
        <end position="243"/>
    </location>
</feature>
<keyword evidence="1" id="KW-0472">Membrane</keyword>
<sequence length="245" mass="28165">MNYSRYVNPVGFQRRSRCHRCTVSSCFFYTYTNAFPFLTSSFLVDSTSTSVREGRVAGEYWDGGGRLEGVEEREDKDEEHSGRDKVRCLMKARERQRGLDGVSRCNPTIIISKHKNNVNLSRRVVRARGDKKGTERRERPLSAHLFFFPYCSLARSLAHFSTDIARVPFHSEKFNYNPGDDDGNGKLLSGIKVQVLKRLENDMARSFCASRMTRYHASGLWLYLLVSFCLAAKKCTRVFIAIFKK</sequence>
<dbReference type="Proteomes" id="UP000078542">
    <property type="component" value="Unassembled WGS sequence"/>
</dbReference>
<keyword evidence="3" id="KW-1185">Reference proteome</keyword>
<protein>
    <submittedName>
        <fullName evidence="2">Uncharacterized protein</fullName>
    </submittedName>
</protein>
<evidence type="ECO:0000313" key="2">
    <source>
        <dbReference type="EMBL" id="KYN02319.1"/>
    </source>
</evidence>
<name>A0A151IIF5_9HYME</name>
<gene>
    <name evidence="2" type="ORF">ALC62_06868</name>
</gene>
<evidence type="ECO:0000313" key="3">
    <source>
        <dbReference type="Proteomes" id="UP000078542"/>
    </source>
</evidence>
<keyword evidence="1" id="KW-0812">Transmembrane</keyword>
<reference evidence="2 3" key="1">
    <citation type="submission" date="2016-03" db="EMBL/GenBank/DDBJ databases">
        <title>Cyphomyrmex costatus WGS genome.</title>
        <authorList>
            <person name="Nygaard S."/>
            <person name="Hu H."/>
            <person name="Boomsma J."/>
            <person name="Zhang G."/>
        </authorList>
    </citation>
    <scope>NUCLEOTIDE SEQUENCE [LARGE SCALE GENOMIC DNA]</scope>
    <source>
        <strain evidence="2">MS0001</strain>
        <tissue evidence="2">Whole body</tissue>
    </source>
</reference>
<dbReference type="AlphaFoldDB" id="A0A151IIF5"/>
<organism evidence="2 3">
    <name type="scientific">Cyphomyrmex costatus</name>
    <dbReference type="NCBI Taxonomy" id="456900"/>
    <lineage>
        <taxon>Eukaryota</taxon>
        <taxon>Metazoa</taxon>
        <taxon>Ecdysozoa</taxon>
        <taxon>Arthropoda</taxon>
        <taxon>Hexapoda</taxon>
        <taxon>Insecta</taxon>
        <taxon>Pterygota</taxon>
        <taxon>Neoptera</taxon>
        <taxon>Endopterygota</taxon>
        <taxon>Hymenoptera</taxon>
        <taxon>Apocrita</taxon>
        <taxon>Aculeata</taxon>
        <taxon>Formicoidea</taxon>
        <taxon>Formicidae</taxon>
        <taxon>Myrmicinae</taxon>
        <taxon>Cyphomyrmex</taxon>
    </lineage>
</organism>
<proteinExistence type="predicted"/>
<keyword evidence="1" id="KW-1133">Transmembrane helix</keyword>
<accession>A0A151IIF5</accession>